<dbReference type="EMBL" id="JPMD01000033">
    <property type="protein sequence ID" value="KEZ85606.1"/>
    <property type="molecule type" value="Genomic_DNA"/>
</dbReference>
<sequence length="154" mass="17148">MEDISKISTSIDNLTALISSSLDKINESSSESASDPSTLLSLKSELLSLTEITTSLNVLKTQLNLLALKDYEVLYVANCISPLLQILIQLSNTSYLTMGTTQLLNNSTITKRKTSKLKKAEKTAYKILEQINCIYPVLECRIYNFINNICNCED</sequence>
<dbReference type="RefSeq" id="WP_035134282.1">
    <property type="nucleotide sequence ID" value="NZ_JPMD01000033.1"/>
</dbReference>
<keyword evidence="2" id="KW-1185">Reference proteome</keyword>
<proteinExistence type="predicted"/>
<comment type="caution">
    <text evidence="1">The sequence shown here is derived from an EMBL/GenBank/DDBJ whole genome shotgun (WGS) entry which is preliminary data.</text>
</comment>
<protein>
    <submittedName>
        <fullName evidence="1">Uncharacterized protein</fullName>
    </submittedName>
</protein>
<organism evidence="1 2">
    <name type="scientific">Clostridium sulfidigenes</name>
    <dbReference type="NCBI Taxonomy" id="318464"/>
    <lineage>
        <taxon>Bacteria</taxon>
        <taxon>Bacillati</taxon>
        <taxon>Bacillota</taxon>
        <taxon>Clostridia</taxon>
        <taxon>Eubacteriales</taxon>
        <taxon>Clostridiaceae</taxon>
        <taxon>Clostridium</taxon>
    </lineage>
</organism>
<dbReference type="AlphaFoldDB" id="A0A084J9H2"/>
<dbReference type="Proteomes" id="UP000028542">
    <property type="component" value="Unassembled WGS sequence"/>
</dbReference>
<accession>A0A084J9H2</accession>
<evidence type="ECO:0000313" key="1">
    <source>
        <dbReference type="EMBL" id="KEZ85606.1"/>
    </source>
</evidence>
<evidence type="ECO:0000313" key="2">
    <source>
        <dbReference type="Proteomes" id="UP000028542"/>
    </source>
</evidence>
<name>A0A084J9H2_9CLOT</name>
<gene>
    <name evidence="1" type="ORF">IO99_14065</name>
</gene>
<reference evidence="1 2" key="1">
    <citation type="submission" date="2014-07" db="EMBL/GenBank/DDBJ databases">
        <title>Draft genome of Clostridium sulfidigenes 113A isolated from sediments associated with methane hydrate from Krishna Godavari basin.</title>
        <authorList>
            <person name="Honkalas V.S."/>
            <person name="Dabir A.P."/>
            <person name="Arora P."/>
            <person name="Dhakephalkar P.K."/>
        </authorList>
    </citation>
    <scope>NUCLEOTIDE SEQUENCE [LARGE SCALE GENOMIC DNA]</scope>
    <source>
        <strain evidence="1 2">113A</strain>
    </source>
</reference>